<evidence type="ECO:0000313" key="1">
    <source>
        <dbReference type="EMBL" id="MSS50137.1"/>
    </source>
</evidence>
<sequence>MNYMEHNKYPIHTLNANITAILSKIITADIPGCINNGLSNEIRFIDECSYITCPAEIVPSGLNGECYVKLSSAYCQFLWLLCDITLKTIDCNIILQECEKSGITIEDFNAEVKQILNLPKDEVRKLIRLKYPNINIDQYLDYLRRTPDITQIPELQKEIAIDFELLFELTNDSVNIEKFTQIKFTGKYTEKVNAMYCYGIAFVLLHELSHFSLGHLNKSEEENDEREADIAAFWELYGNLCELEQFTANCGMLCVMYSLLFLNPSMKGDGIHPSEELRIFELYEQIKSDNDKYALLVIHLFDIWISFNNIQSYSKKDDENTDATIRRIIEFLTTYKMSLNDK</sequence>
<dbReference type="AlphaFoldDB" id="A0A7K0JJF1"/>
<dbReference type="EMBL" id="VULU01000043">
    <property type="protein sequence ID" value="MSS50137.1"/>
    <property type="molecule type" value="Genomic_DNA"/>
</dbReference>
<proteinExistence type="predicted"/>
<evidence type="ECO:0000313" key="2">
    <source>
        <dbReference type="Proteomes" id="UP000460950"/>
    </source>
</evidence>
<accession>A0A7K0JJF1</accession>
<reference evidence="1 2" key="1">
    <citation type="submission" date="2019-09" db="EMBL/GenBank/DDBJ databases">
        <title>In-depth cultivation of the pig gut microbiome towards novel bacterial diversity and tailored functional studies.</title>
        <authorList>
            <person name="Wylensek D."/>
            <person name="Hitch T.C.A."/>
            <person name="Clavel T."/>
        </authorList>
    </citation>
    <scope>NUCLEOTIDE SEQUENCE [LARGE SCALE GENOMIC DNA]</scope>
    <source>
        <strain evidence="1 2">WCA-389-WT-3C</strain>
    </source>
</reference>
<comment type="caution">
    <text evidence="1">The sequence shown here is derived from an EMBL/GenBank/DDBJ whole genome shotgun (WGS) entry which is preliminary data.</text>
</comment>
<organism evidence="1 2">
    <name type="scientific">Phocaeicola vulgatus</name>
    <name type="common">Bacteroides vulgatus</name>
    <dbReference type="NCBI Taxonomy" id="821"/>
    <lineage>
        <taxon>Bacteria</taxon>
        <taxon>Pseudomonadati</taxon>
        <taxon>Bacteroidota</taxon>
        <taxon>Bacteroidia</taxon>
        <taxon>Bacteroidales</taxon>
        <taxon>Bacteroidaceae</taxon>
        <taxon>Phocaeicola</taxon>
    </lineage>
</organism>
<gene>
    <name evidence="1" type="ORF">FYJ30_18010</name>
</gene>
<name>A0A7K0JJF1_PHOVU</name>
<dbReference type="Proteomes" id="UP000460950">
    <property type="component" value="Unassembled WGS sequence"/>
</dbReference>
<protein>
    <submittedName>
        <fullName evidence="1">Uncharacterized protein</fullName>
    </submittedName>
</protein>